<dbReference type="EMBL" id="BPLR01000170">
    <property type="protein sequence ID" value="GIY92608.1"/>
    <property type="molecule type" value="Genomic_DNA"/>
</dbReference>
<evidence type="ECO:0000313" key="2">
    <source>
        <dbReference type="Proteomes" id="UP001054945"/>
    </source>
</evidence>
<reference evidence="1 2" key="1">
    <citation type="submission" date="2021-06" db="EMBL/GenBank/DDBJ databases">
        <title>Caerostris extrusa draft genome.</title>
        <authorList>
            <person name="Kono N."/>
            <person name="Arakawa K."/>
        </authorList>
    </citation>
    <scope>NUCLEOTIDE SEQUENCE [LARGE SCALE GENOMIC DNA]</scope>
</reference>
<dbReference type="Proteomes" id="UP001054945">
    <property type="component" value="Unassembled WGS sequence"/>
</dbReference>
<sequence>MIAGVIAIISQSRHKQSSYIIVNRIAKPLHYPPEHSTNSHSLVAVRHALGRVKRTSYLRPLSCMRSRKDQGRGLSSVVQNVVRQVHTHSCQRESKRE</sequence>
<evidence type="ECO:0000313" key="1">
    <source>
        <dbReference type="EMBL" id="GIY92608.1"/>
    </source>
</evidence>
<organism evidence="1 2">
    <name type="scientific">Caerostris extrusa</name>
    <name type="common">Bark spider</name>
    <name type="synonym">Caerostris bankana</name>
    <dbReference type="NCBI Taxonomy" id="172846"/>
    <lineage>
        <taxon>Eukaryota</taxon>
        <taxon>Metazoa</taxon>
        <taxon>Ecdysozoa</taxon>
        <taxon>Arthropoda</taxon>
        <taxon>Chelicerata</taxon>
        <taxon>Arachnida</taxon>
        <taxon>Araneae</taxon>
        <taxon>Araneomorphae</taxon>
        <taxon>Entelegynae</taxon>
        <taxon>Araneoidea</taxon>
        <taxon>Araneidae</taxon>
        <taxon>Caerostris</taxon>
    </lineage>
</organism>
<accession>A0AAV4XD31</accession>
<keyword evidence="2" id="KW-1185">Reference proteome</keyword>
<name>A0AAV4XD31_CAEEX</name>
<protein>
    <submittedName>
        <fullName evidence="1">Uncharacterized protein</fullName>
    </submittedName>
</protein>
<gene>
    <name evidence="1" type="ORF">CEXT_564391</name>
</gene>
<dbReference type="AlphaFoldDB" id="A0AAV4XD31"/>
<proteinExistence type="predicted"/>
<comment type="caution">
    <text evidence="1">The sequence shown here is derived from an EMBL/GenBank/DDBJ whole genome shotgun (WGS) entry which is preliminary data.</text>
</comment>